<keyword evidence="2" id="KW-0813">Transport</keyword>
<keyword evidence="3" id="KW-1134">Transmembrane beta strand</keyword>
<dbReference type="InterPro" id="IPR036942">
    <property type="entry name" value="Beta-barrel_TonB_sf"/>
</dbReference>
<evidence type="ECO:0000256" key="7">
    <source>
        <dbReference type="ARBA" id="ARBA00023004"/>
    </source>
</evidence>
<keyword evidence="8" id="KW-0406">Ion transport</keyword>
<evidence type="ECO:0000256" key="9">
    <source>
        <dbReference type="ARBA" id="ARBA00023077"/>
    </source>
</evidence>
<evidence type="ECO:0000256" key="5">
    <source>
        <dbReference type="ARBA" id="ARBA00022692"/>
    </source>
</evidence>
<evidence type="ECO:0000259" key="12">
    <source>
        <dbReference type="Pfam" id="PF00593"/>
    </source>
</evidence>
<dbReference type="AlphaFoldDB" id="A0A432CAH5"/>
<evidence type="ECO:0000256" key="3">
    <source>
        <dbReference type="ARBA" id="ARBA00022452"/>
    </source>
</evidence>
<dbReference type="SUPFAM" id="SSF56935">
    <property type="entry name" value="Porins"/>
    <property type="match status" value="1"/>
</dbReference>
<keyword evidence="10" id="KW-0472">Membrane</keyword>
<keyword evidence="4" id="KW-0410">Iron transport</keyword>
<comment type="caution">
    <text evidence="13">The sequence shown here is derived from an EMBL/GenBank/DDBJ whole genome shotgun (WGS) entry which is preliminary data.</text>
</comment>
<sequence>MSKNAGPADDEKIYFDGNNNDNIGNMFTITPTYSTDKFSASINWQYMGERWANVGNAFQLPSFHSFDLNTSYKISEKIQVNFSINNILNTYGIMGWAAPGGFPAALDTQGFTKAMLDANPQAVYSTLPIMPRAYFLTLSYKF</sequence>
<organism evidence="13 14">
    <name type="scientific">Flavobacterium bomense</name>
    <dbReference type="NCBI Taxonomy" id="2497483"/>
    <lineage>
        <taxon>Bacteria</taxon>
        <taxon>Pseudomonadati</taxon>
        <taxon>Bacteroidota</taxon>
        <taxon>Flavobacteriia</taxon>
        <taxon>Flavobacteriales</taxon>
        <taxon>Flavobacteriaceae</taxon>
        <taxon>Flavobacterium</taxon>
    </lineage>
</organism>
<name>A0A432CAH5_9FLAO</name>
<feature type="domain" description="TonB-dependent receptor-like beta-barrel" evidence="12">
    <location>
        <begin position="15"/>
        <end position="87"/>
    </location>
</feature>
<evidence type="ECO:0000256" key="10">
    <source>
        <dbReference type="ARBA" id="ARBA00023136"/>
    </source>
</evidence>
<dbReference type="GO" id="GO:0015344">
    <property type="term" value="F:siderophore uptake transmembrane transporter activity"/>
    <property type="evidence" value="ECO:0007669"/>
    <property type="project" value="TreeGrafter"/>
</dbReference>
<dbReference type="InterPro" id="IPR039426">
    <property type="entry name" value="TonB-dep_rcpt-like"/>
</dbReference>
<dbReference type="Proteomes" id="UP000280825">
    <property type="component" value="Unassembled WGS sequence"/>
</dbReference>
<evidence type="ECO:0000256" key="1">
    <source>
        <dbReference type="ARBA" id="ARBA00004571"/>
    </source>
</evidence>
<dbReference type="GO" id="GO:0009279">
    <property type="term" value="C:cell outer membrane"/>
    <property type="evidence" value="ECO:0007669"/>
    <property type="project" value="UniProtKB-SubCell"/>
</dbReference>
<keyword evidence="9" id="KW-0798">TonB box</keyword>
<evidence type="ECO:0000256" key="8">
    <source>
        <dbReference type="ARBA" id="ARBA00023065"/>
    </source>
</evidence>
<evidence type="ECO:0000313" key="13">
    <source>
        <dbReference type="EMBL" id="RTY96847.1"/>
    </source>
</evidence>
<keyword evidence="14" id="KW-1185">Reference proteome</keyword>
<evidence type="ECO:0000256" key="11">
    <source>
        <dbReference type="ARBA" id="ARBA00023237"/>
    </source>
</evidence>
<keyword evidence="6" id="KW-0732">Signal</keyword>
<dbReference type="PANTHER" id="PTHR32552:SF89">
    <property type="entry name" value="CATECHOLATE SIDEROPHORE RECEPTOR FIU"/>
    <property type="match status" value="1"/>
</dbReference>
<evidence type="ECO:0000256" key="4">
    <source>
        <dbReference type="ARBA" id="ARBA00022496"/>
    </source>
</evidence>
<accession>A0A432CAH5</accession>
<evidence type="ECO:0000313" key="14">
    <source>
        <dbReference type="Proteomes" id="UP000280825"/>
    </source>
</evidence>
<dbReference type="Pfam" id="PF00593">
    <property type="entry name" value="TonB_dep_Rec_b-barrel"/>
    <property type="match status" value="1"/>
</dbReference>
<dbReference type="EMBL" id="RYDJ01000160">
    <property type="protein sequence ID" value="RTY96847.1"/>
    <property type="molecule type" value="Genomic_DNA"/>
</dbReference>
<dbReference type="PANTHER" id="PTHR32552">
    <property type="entry name" value="FERRICHROME IRON RECEPTOR-RELATED"/>
    <property type="match status" value="1"/>
</dbReference>
<proteinExistence type="predicted"/>
<evidence type="ECO:0000256" key="6">
    <source>
        <dbReference type="ARBA" id="ARBA00022729"/>
    </source>
</evidence>
<protein>
    <recommendedName>
        <fullName evidence="12">TonB-dependent receptor-like beta-barrel domain-containing protein</fullName>
    </recommendedName>
</protein>
<comment type="subcellular location">
    <subcellularLocation>
        <location evidence="1">Cell outer membrane</location>
        <topology evidence="1">Multi-pass membrane protein</topology>
    </subcellularLocation>
</comment>
<gene>
    <name evidence="13" type="ORF">EKL98_16390</name>
</gene>
<keyword evidence="11" id="KW-0998">Cell outer membrane</keyword>
<keyword evidence="7" id="KW-0408">Iron</keyword>
<reference evidence="13 14" key="1">
    <citation type="submission" date="2018-12" db="EMBL/GenBank/DDBJ databases">
        <title>Flavobacterium sp. nov., isolated from glacier ice.</title>
        <authorList>
            <person name="Liu Q."/>
            <person name="Xin Y.-H."/>
        </authorList>
    </citation>
    <scope>NUCLEOTIDE SEQUENCE [LARGE SCALE GENOMIC DNA]</scope>
    <source>
        <strain evidence="13 14">RB1N8</strain>
    </source>
</reference>
<evidence type="ECO:0000256" key="2">
    <source>
        <dbReference type="ARBA" id="ARBA00022448"/>
    </source>
</evidence>
<dbReference type="Gene3D" id="2.40.170.20">
    <property type="entry name" value="TonB-dependent receptor, beta-barrel domain"/>
    <property type="match status" value="1"/>
</dbReference>
<keyword evidence="5" id="KW-0812">Transmembrane</keyword>
<dbReference type="InterPro" id="IPR000531">
    <property type="entry name" value="Beta-barrel_TonB"/>
</dbReference>